<dbReference type="Pfam" id="PF13374">
    <property type="entry name" value="TPR_10"/>
    <property type="match status" value="6"/>
</dbReference>
<proteinExistence type="predicted"/>
<dbReference type="Gene3D" id="1.25.40.10">
    <property type="entry name" value="Tetratricopeptide repeat domain"/>
    <property type="match status" value="4"/>
</dbReference>
<evidence type="ECO:0000313" key="4">
    <source>
        <dbReference type="Proteomes" id="UP000240883"/>
    </source>
</evidence>
<dbReference type="SUPFAM" id="SSF52540">
    <property type="entry name" value="P-loop containing nucleoside triphosphate hydrolases"/>
    <property type="match status" value="1"/>
</dbReference>
<dbReference type="Gene3D" id="3.40.50.300">
    <property type="entry name" value="P-loop containing nucleotide triphosphate hydrolases"/>
    <property type="match status" value="1"/>
</dbReference>
<organism evidence="3 4">
    <name type="scientific">Corynespora cassiicola Philippines</name>
    <dbReference type="NCBI Taxonomy" id="1448308"/>
    <lineage>
        <taxon>Eukaryota</taxon>
        <taxon>Fungi</taxon>
        <taxon>Dikarya</taxon>
        <taxon>Ascomycota</taxon>
        <taxon>Pezizomycotina</taxon>
        <taxon>Dothideomycetes</taxon>
        <taxon>Pleosporomycetidae</taxon>
        <taxon>Pleosporales</taxon>
        <taxon>Corynesporascaceae</taxon>
        <taxon>Corynespora</taxon>
    </lineage>
</organism>
<feature type="region of interest" description="Disordered" evidence="1">
    <location>
        <begin position="355"/>
        <end position="387"/>
    </location>
</feature>
<name>A0A2T2NBE9_CORCC</name>
<dbReference type="EMBL" id="KZ678141">
    <property type="protein sequence ID" value="PSN62772.1"/>
    <property type="molecule type" value="Genomic_DNA"/>
</dbReference>
<gene>
    <name evidence="3" type="ORF">BS50DRAFT_577671</name>
</gene>
<dbReference type="AlphaFoldDB" id="A0A2T2NBE9"/>
<dbReference type="SUPFAM" id="SSF48452">
    <property type="entry name" value="TPR-like"/>
    <property type="match status" value="4"/>
</dbReference>
<dbReference type="InterPro" id="IPR011990">
    <property type="entry name" value="TPR-like_helical_dom_sf"/>
</dbReference>
<dbReference type="OrthoDB" id="20872at2759"/>
<dbReference type="InterPro" id="IPR002182">
    <property type="entry name" value="NB-ARC"/>
</dbReference>
<dbReference type="PANTHER" id="PTHR46082">
    <property type="entry name" value="ATP/GTP-BINDING PROTEIN-RELATED"/>
    <property type="match status" value="1"/>
</dbReference>
<keyword evidence="4" id="KW-1185">Reference proteome</keyword>
<accession>A0A2T2NBE9</accession>
<dbReference type="InterPro" id="IPR027417">
    <property type="entry name" value="P-loop_NTPase"/>
</dbReference>
<dbReference type="Pfam" id="PF13424">
    <property type="entry name" value="TPR_12"/>
    <property type="match status" value="3"/>
</dbReference>
<dbReference type="GO" id="GO:0043531">
    <property type="term" value="F:ADP binding"/>
    <property type="evidence" value="ECO:0007669"/>
    <property type="project" value="InterPro"/>
</dbReference>
<feature type="compositionally biased region" description="Polar residues" evidence="1">
    <location>
        <begin position="355"/>
        <end position="366"/>
    </location>
</feature>
<dbReference type="Proteomes" id="UP000240883">
    <property type="component" value="Unassembled WGS sequence"/>
</dbReference>
<dbReference type="PANTHER" id="PTHR46082:SF6">
    <property type="entry name" value="AAA+ ATPASE DOMAIN-CONTAINING PROTEIN-RELATED"/>
    <property type="match status" value="1"/>
</dbReference>
<evidence type="ECO:0000256" key="1">
    <source>
        <dbReference type="SAM" id="MobiDB-lite"/>
    </source>
</evidence>
<protein>
    <submittedName>
        <fullName evidence="3">TPR domain protein</fullName>
    </submittedName>
</protein>
<dbReference type="InterPro" id="IPR053137">
    <property type="entry name" value="NLR-like"/>
</dbReference>
<feature type="domain" description="NB-ARC" evidence="2">
    <location>
        <begin position="69"/>
        <end position="172"/>
    </location>
</feature>
<dbReference type="PRINTS" id="PR00381">
    <property type="entry name" value="KINESINLIGHT"/>
</dbReference>
<evidence type="ECO:0000313" key="3">
    <source>
        <dbReference type="EMBL" id="PSN62772.1"/>
    </source>
</evidence>
<dbReference type="STRING" id="1448308.A0A2T2NBE9"/>
<sequence length="992" mass="112283">MAFMLGHGNRGLQAAVIHGPVNATFTEHIYPPARPETPPSPSALVPFPRDCDFVERGTILDQVHQKCAVPGSWAALVGLGGVGKSQLTIEYAYRAREQSARTWVFWVHASNAARFEQSYRDIADRVKIPERKDPTADIFQLVHNWLCDSKERWLLVLDNVDDARFLVHVSSVSRSEAVNSKGTPKPLRSYIPHSERGSVLITTRNQDAALELVERRDIITVDPMDEAQARTLFEKKLQGKEGDDEESAGVDELAAALEYMPLAIVQAAAYIVQREPRCSVRQYLEEFERSERKRTSLLDYNRGQLRRDWEASNSILVTWQISFEHIRKMQPSAAELLSLMSFFDRQRIPQELLRSQTPQAVGSNQQEQEEGGLNSDSEEDASQSSVGDDVFEDDVVTLRNFYFISVETSGTSFEMHALVQLATRKWLETNSQLERWKQQFISNLSAAFPKAHYENWKSCQALFPHAKSAAGQKPQKASSLEEWALLIYHAAWYAKEIGDVANAEALAVQSMKTRKKVLGPDHEDTLWSIAMVADAYSLRGRYKEAEALRTKVMETRKTKLGEDHPDTLTSMANLASTYWNQGLWGQAEELQVQVMKTRKTKLGDGHSDTLGSMNNLALTYMSQGRWDKAEELAVQVSMNNLALTYKSQGQWDQAEELELQVMETRKTKLGEDHPDTLRSMNHLSATYKHQGRWKEAEELDMQVLENHKTKLGADHPHTLTSMANLASTYGGQGRWHEAEELEVKVMKMNKMKLGDDHLDTLASMNNLAFTYRKQGWWSKAEELFVQVVENRKTKLGHDHLSTLASMNNLALTYSDQGRWDKAEELFMQVVDTRKTKLGHNHPETLTSIVNLASTYRKQGQRDKAEKLGVQVTEDLKTKLGNSHPSTLTSIDNLALTYRDQGRWDKAEELFVQVVDARKTNLGDDHPNTLSSIANLAFTWKWQGRDAEATALMRQCVQSRYRKLGANHPDFISSSATLAEWEGEQMSAIPLAA</sequence>
<dbReference type="SMART" id="SM00028">
    <property type="entry name" value="TPR"/>
    <property type="match status" value="4"/>
</dbReference>
<reference evidence="3 4" key="1">
    <citation type="journal article" date="2018" name="Front. Microbiol.">
        <title>Genome-Wide Analysis of Corynespora cassiicola Leaf Fall Disease Putative Effectors.</title>
        <authorList>
            <person name="Lopez D."/>
            <person name="Ribeiro S."/>
            <person name="Label P."/>
            <person name="Fumanal B."/>
            <person name="Venisse J.S."/>
            <person name="Kohler A."/>
            <person name="de Oliveira R.R."/>
            <person name="Labutti K."/>
            <person name="Lipzen A."/>
            <person name="Lail K."/>
            <person name="Bauer D."/>
            <person name="Ohm R.A."/>
            <person name="Barry K.W."/>
            <person name="Spatafora J."/>
            <person name="Grigoriev I.V."/>
            <person name="Martin F.M."/>
            <person name="Pujade-Renaud V."/>
        </authorList>
    </citation>
    <scope>NUCLEOTIDE SEQUENCE [LARGE SCALE GENOMIC DNA]</scope>
    <source>
        <strain evidence="3 4">Philippines</strain>
    </source>
</reference>
<dbReference type="Pfam" id="PF00931">
    <property type="entry name" value="NB-ARC"/>
    <property type="match status" value="1"/>
</dbReference>
<dbReference type="InterPro" id="IPR019734">
    <property type="entry name" value="TPR_rpt"/>
</dbReference>
<evidence type="ECO:0000259" key="2">
    <source>
        <dbReference type="Pfam" id="PF00931"/>
    </source>
</evidence>